<dbReference type="PANTHER" id="PTHR17985:SF8">
    <property type="entry name" value="TRANSPORT AND GOLGI ORGANIZATION PROTEIN 2 HOMOLOG"/>
    <property type="match status" value="1"/>
</dbReference>
<dbReference type="RefSeq" id="WP_282515806.1">
    <property type="nucleotide sequence ID" value="NZ_JASCIR010000026.1"/>
</dbReference>
<dbReference type="InterPro" id="IPR008551">
    <property type="entry name" value="TANGO2"/>
</dbReference>
<evidence type="ECO:0000313" key="2">
    <source>
        <dbReference type="Proteomes" id="UP001224661"/>
    </source>
</evidence>
<name>A0ABT6RY22_9ACTN</name>
<dbReference type="PANTHER" id="PTHR17985">
    <property type="entry name" value="SER/THR-RICH PROTEIN T10 IN DGCR REGION"/>
    <property type="match status" value="1"/>
</dbReference>
<sequence length="243" mass="26668">MDEVSAYGEVMCTILFRVHAGPDAAVLMAAVRDEFLDRPWSLPDRHWPDPNLVGGLDLISGGTWLAVRTDRSAAAVLVNGPGEIPENPGSRGALPLRMLRRGVPTQDDVANLPGFHLLHAEPGRAQVVSWDGHRLQTREVPAGNHTLTYGGLDDLEHARVRRFLPKLAGLADDAWRTLLEHPEPSPAAQEALLVNRLEAGRPYGSTSAALVSVRQDGLTYDFTADPQTPETWLRVTDHVRNHR</sequence>
<comment type="caution">
    <text evidence="1">The sequence shown here is derived from an EMBL/GenBank/DDBJ whole genome shotgun (WGS) entry which is preliminary data.</text>
</comment>
<evidence type="ECO:0000313" key="1">
    <source>
        <dbReference type="EMBL" id="MDI3389341.1"/>
    </source>
</evidence>
<dbReference type="Proteomes" id="UP001224661">
    <property type="component" value="Unassembled WGS sequence"/>
</dbReference>
<protein>
    <submittedName>
        <fullName evidence="1">NRDE family protein</fullName>
    </submittedName>
</protein>
<dbReference type="EMBL" id="JASCIR010000026">
    <property type="protein sequence ID" value="MDI3389341.1"/>
    <property type="molecule type" value="Genomic_DNA"/>
</dbReference>
<organism evidence="1 2">
    <name type="scientific">Streptomyces solicavernae</name>
    <dbReference type="NCBI Taxonomy" id="3043614"/>
    <lineage>
        <taxon>Bacteria</taxon>
        <taxon>Bacillati</taxon>
        <taxon>Actinomycetota</taxon>
        <taxon>Actinomycetes</taxon>
        <taxon>Kitasatosporales</taxon>
        <taxon>Streptomycetaceae</taxon>
        <taxon>Streptomyces</taxon>
    </lineage>
</organism>
<keyword evidence="2" id="KW-1185">Reference proteome</keyword>
<gene>
    <name evidence="1" type="ORF">QIS99_24545</name>
</gene>
<proteinExistence type="predicted"/>
<dbReference type="Pfam" id="PF05742">
    <property type="entry name" value="TANGO2"/>
    <property type="match status" value="1"/>
</dbReference>
<reference evidence="1 2" key="1">
    <citation type="submission" date="2023-05" db="EMBL/GenBank/DDBJ databases">
        <title>Draft genome sequence of Streptomyces sp. B-S-A8 isolated from a cave soil in Thailand.</title>
        <authorList>
            <person name="Chamroensaksri N."/>
            <person name="Muangham S."/>
        </authorList>
    </citation>
    <scope>NUCLEOTIDE SEQUENCE [LARGE SCALE GENOMIC DNA]</scope>
    <source>
        <strain evidence="1 2">B-S-A8</strain>
    </source>
</reference>
<accession>A0ABT6RY22</accession>